<proteinExistence type="predicted"/>
<sequence length="138" mass="15940">MIGLDTNILARYYIEDEDDKEATHQRLAAQRLIESGKPLMVAKTVMLEFEWVMRGYYHFEAAEIVTVFKHLLTLPQITLEERNVVEQAIASFEQGLDFADALHHASYRDCEAMASFDDRKFARRAKRLGLVPRVIVPQ</sequence>
<gene>
    <name evidence="3" type="ORF">J1836_012160</name>
    <name evidence="2" type="ORF">J1836_16770</name>
</gene>
<evidence type="ECO:0000313" key="2">
    <source>
        <dbReference type="EMBL" id="MBO0614555.1"/>
    </source>
</evidence>
<dbReference type="EMBL" id="CP072748">
    <property type="protein sequence ID" value="QTX09386.1"/>
    <property type="molecule type" value="Genomic_DNA"/>
</dbReference>
<accession>A0A8B0SDG9</accession>
<reference evidence="3" key="2">
    <citation type="submission" date="2021-04" db="EMBL/GenBank/DDBJ databases">
        <title>Complete Genome and methylome analysis of Thiothrix fructosivorans ATCC 49748.</title>
        <authorList>
            <person name="Fomenkov A."/>
            <person name="Sun L."/>
            <person name="Vincze T."/>
            <person name="Grabovich M.Y."/>
            <person name="Roberts R.J."/>
        </authorList>
    </citation>
    <scope>NUCLEOTIDE SEQUENCE</scope>
    <source>
        <strain evidence="3">ATCC 49748</strain>
    </source>
</reference>
<dbReference type="RefSeq" id="WP_207252275.1">
    <property type="nucleotide sequence ID" value="NZ_JAFMPM010000008.1"/>
</dbReference>
<keyword evidence="4" id="KW-1185">Reference proteome</keyword>
<dbReference type="Pfam" id="PF01850">
    <property type="entry name" value="PIN"/>
    <property type="match status" value="1"/>
</dbReference>
<reference evidence="2 4" key="1">
    <citation type="submission" date="2021-03" db="EMBL/GenBank/DDBJ databases">
        <title>Draft genome and methylome analysis of Thiotrix fructosivoruns ATCC 49748.</title>
        <authorList>
            <person name="Fomenkov A."/>
            <person name="Grabovich M.Y."/>
            <person name="Roberts R.J."/>
        </authorList>
    </citation>
    <scope>NUCLEOTIDE SEQUENCE [LARGE SCALE GENOMIC DNA]</scope>
    <source>
        <strain evidence="2 4">ATCC 49748</strain>
    </source>
</reference>
<dbReference type="InterPro" id="IPR029060">
    <property type="entry name" value="PIN-like_dom_sf"/>
</dbReference>
<dbReference type="Proteomes" id="UP000664466">
    <property type="component" value="Unassembled WGS sequence"/>
</dbReference>
<dbReference type="AlphaFoldDB" id="A0A8B0SDG9"/>
<evidence type="ECO:0000259" key="1">
    <source>
        <dbReference type="Pfam" id="PF01850"/>
    </source>
</evidence>
<dbReference type="InterPro" id="IPR002716">
    <property type="entry name" value="PIN_dom"/>
</dbReference>
<dbReference type="EMBL" id="JAFMPM010000008">
    <property type="protein sequence ID" value="MBO0614555.1"/>
    <property type="molecule type" value="Genomic_DNA"/>
</dbReference>
<name>A0A8B0SDG9_9GAMM</name>
<protein>
    <submittedName>
        <fullName evidence="3">Type II toxin-antitoxin system VapC family toxin</fullName>
    </submittedName>
</protein>
<dbReference type="Gene3D" id="3.40.50.1010">
    <property type="entry name" value="5'-nuclease"/>
    <property type="match status" value="1"/>
</dbReference>
<dbReference type="SUPFAM" id="SSF88723">
    <property type="entry name" value="PIN domain-like"/>
    <property type="match status" value="1"/>
</dbReference>
<evidence type="ECO:0000313" key="4">
    <source>
        <dbReference type="Proteomes" id="UP000664466"/>
    </source>
</evidence>
<organism evidence="3">
    <name type="scientific">Thiothrix fructosivorans</name>
    <dbReference type="NCBI Taxonomy" id="111770"/>
    <lineage>
        <taxon>Bacteria</taxon>
        <taxon>Pseudomonadati</taxon>
        <taxon>Pseudomonadota</taxon>
        <taxon>Gammaproteobacteria</taxon>
        <taxon>Thiotrichales</taxon>
        <taxon>Thiotrichaceae</taxon>
        <taxon>Thiothrix</taxon>
    </lineage>
</organism>
<feature type="domain" description="PIN" evidence="1">
    <location>
        <begin position="4"/>
        <end position="126"/>
    </location>
</feature>
<dbReference type="CDD" id="cd18683">
    <property type="entry name" value="PIN_VapC-like"/>
    <property type="match status" value="1"/>
</dbReference>
<evidence type="ECO:0000313" key="3">
    <source>
        <dbReference type="EMBL" id="QTX09386.1"/>
    </source>
</evidence>